<feature type="region of interest" description="Disordered" evidence="1">
    <location>
        <begin position="82"/>
        <end position="102"/>
    </location>
</feature>
<organism evidence="4">
    <name type="scientific">Schistosoma curassoni</name>
    <dbReference type="NCBI Taxonomy" id="6186"/>
    <lineage>
        <taxon>Eukaryota</taxon>
        <taxon>Metazoa</taxon>
        <taxon>Spiralia</taxon>
        <taxon>Lophotrochozoa</taxon>
        <taxon>Platyhelminthes</taxon>
        <taxon>Trematoda</taxon>
        <taxon>Digenea</taxon>
        <taxon>Strigeidida</taxon>
        <taxon>Schistosomatoidea</taxon>
        <taxon>Schistosomatidae</taxon>
        <taxon>Schistosoma</taxon>
    </lineage>
</organism>
<name>A0A183JGF1_9TREM</name>
<dbReference type="EMBL" id="UZAK01001513">
    <property type="protein sequence ID" value="VDO69869.1"/>
    <property type="molecule type" value="Genomic_DNA"/>
</dbReference>
<proteinExistence type="predicted"/>
<evidence type="ECO:0000313" key="3">
    <source>
        <dbReference type="Proteomes" id="UP000279833"/>
    </source>
</evidence>
<accession>A0A183JGF1</accession>
<reference evidence="4" key="1">
    <citation type="submission" date="2016-06" db="UniProtKB">
        <authorList>
            <consortium name="WormBaseParasite"/>
        </authorList>
    </citation>
    <scope>IDENTIFICATION</scope>
</reference>
<dbReference type="Proteomes" id="UP000279833">
    <property type="component" value="Unassembled WGS sequence"/>
</dbReference>
<evidence type="ECO:0000256" key="1">
    <source>
        <dbReference type="SAM" id="MobiDB-lite"/>
    </source>
</evidence>
<sequence>MAIRQIKSGKAAGPDNIPAKALRIYKQLSAQDTGCPLVGYHLQQPTVEENQIPDEEEIGKRRLKWIGHILRKSPNCITRQAPIWNPEGKWKGGRPKNQEQKL</sequence>
<gene>
    <name evidence="2" type="ORF">SCUD_LOCUS1772</name>
</gene>
<protein>
    <submittedName>
        <fullName evidence="4">Reverse transcriptase domain-containing protein</fullName>
    </submittedName>
</protein>
<keyword evidence="3" id="KW-1185">Reference proteome</keyword>
<dbReference type="AlphaFoldDB" id="A0A183JGF1"/>
<evidence type="ECO:0000313" key="4">
    <source>
        <dbReference type="WBParaSite" id="SCUD_0000177101-mRNA-1"/>
    </source>
</evidence>
<reference evidence="2 3" key="2">
    <citation type="submission" date="2018-11" db="EMBL/GenBank/DDBJ databases">
        <authorList>
            <consortium name="Pathogen Informatics"/>
        </authorList>
    </citation>
    <scope>NUCLEOTIDE SEQUENCE [LARGE SCALE GENOMIC DNA]</scope>
    <source>
        <strain evidence="2">Dakar</strain>
        <strain evidence="3">Dakar, Senegal</strain>
    </source>
</reference>
<dbReference type="WBParaSite" id="SCUD_0000177101-mRNA-1">
    <property type="protein sequence ID" value="SCUD_0000177101-mRNA-1"/>
    <property type="gene ID" value="SCUD_0000177101"/>
</dbReference>
<evidence type="ECO:0000313" key="2">
    <source>
        <dbReference type="EMBL" id="VDO69869.1"/>
    </source>
</evidence>